<proteinExistence type="inferred from homology"/>
<name>W0RM59_9BACT</name>
<dbReference type="PANTHER" id="PTHR45674:SF4">
    <property type="entry name" value="DNA LIGASE 1"/>
    <property type="match status" value="1"/>
</dbReference>
<dbReference type="STRING" id="861299.J421_4010"/>
<evidence type="ECO:0000256" key="1">
    <source>
        <dbReference type="ARBA" id="ARBA00007572"/>
    </source>
</evidence>
<dbReference type="AlphaFoldDB" id="W0RM59"/>
<evidence type="ECO:0000259" key="5">
    <source>
        <dbReference type="PROSITE" id="PS50160"/>
    </source>
</evidence>
<evidence type="ECO:0000256" key="4">
    <source>
        <dbReference type="ARBA" id="ARBA00034003"/>
    </source>
</evidence>
<dbReference type="GO" id="GO:0005524">
    <property type="term" value="F:ATP binding"/>
    <property type="evidence" value="ECO:0007669"/>
    <property type="project" value="InterPro"/>
</dbReference>
<dbReference type="GO" id="GO:0006281">
    <property type="term" value="P:DNA repair"/>
    <property type="evidence" value="ECO:0007669"/>
    <property type="project" value="InterPro"/>
</dbReference>
<dbReference type="CDD" id="cd07971">
    <property type="entry name" value="OBF_DNA_ligase_LigD"/>
    <property type="match status" value="1"/>
</dbReference>
<evidence type="ECO:0000313" key="6">
    <source>
        <dbReference type="EMBL" id="AHG91547.1"/>
    </source>
</evidence>
<organism evidence="6 7">
    <name type="scientific">Gemmatirosa kalamazoonensis</name>
    <dbReference type="NCBI Taxonomy" id="861299"/>
    <lineage>
        <taxon>Bacteria</taxon>
        <taxon>Pseudomonadati</taxon>
        <taxon>Gemmatimonadota</taxon>
        <taxon>Gemmatimonadia</taxon>
        <taxon>Gemmatimonadales</taxon>
        <taxon>Gemmatimonadaceae</taxon>
        <taxon>Gemmatirosa</taxon>
    </lineage>
</organism>
<dbReference type="PANTHER" id="PTHR45674">
    <property type="entry name" value="DNA LIGASE 1/3 FAMILY MEMBER"/>
    <property type="match status" value="1"/>
</dbReference>
<dbReference type="InterPro" id="IPR050191">
    <property type="entry name" value="ATP-dep_DNA_ligase"/>
</dbReference>
<dbReference type="NCBIfam" id="TIGR02779">
    <property type="entry name" value="NHEJ_ligase_lig"/>
    <property type="match status" value="1"/>
</dbReference>
<dbReference type="InterPro" id="IPR016059">
    <property type="entry name" value="DNA_ligase_ATP-dep_CS"/>
</dbReference>
<dbReference type="EC" id="6.5.1.1" evidence="2"/>
<accession>W0RM59</accession>
<dbReference type="InterPro" id="IPR014146">
    <property type="entry name" value="LigD_ligase_dom"/>
</dbReference>
<dbReference type="GO" id="GO:0003910">
    <property type="term" value="F:DNA ligase (ATP) activity"/>
    <property type="evidence" value="ECO:0007669"/>
    <property type="project" value="UniProtKB-EC"/>
</dbReference>
<comment type="catalytic activity">
    <reaction evidence="4">
        <text>ATP + (deoxyribonucleotide)n-3'-hydroxyl + 5'-phospho-(deoxyribonucleotide)m = (deoxyribonucleotide)n+m + AMP + diphosphate.</text>
        <dbReference type="EC" id="6.5.1.1"/>
    </reaction>
</comment>
<dbReference type="InterPro" id="IPR012310">
    <property type="entry name" value="DNA_ligase_ATP-dep_cent"/>
</dbReference>
<evidence type="ECO:0000256" key="3">
    <source>
        <dbReference type="ARBA" id="ARBA00022598"/>
    </source>
</evidence>
<dbReference type="InterPro" id="IPR012309">
    <property type="entry name" value="DNA_ligase_ATP-dep_C"/>
</dbReference>
<dbReference type="EMBL" id="CP007128">
    <property type="protein sequence ID" value="AHG91547.1"/>
    <property type="molecule type" value="Genomic_DNA"/>
</dbReference>
<dbReference type="SUPFAM" id="SSF50249">
    <property type="entry name" value="Nucleic acid-binding proteins"/>
    <property type="match status" value="1"/>
</dbReference>
<dbReference type="KEGG" id="gba:J421_4010"/>
<dbReference type="Gene3D" id="3.30.470.30">
    <property type="entry name" value="DNA ligase/mRNA capping enzyme"/>
    <property type="match status" value="1"/>
</dbReference>
<dbReference type="Proteomes" id="UP000019151">
    <property type="component" value="Chromosome"/>
</dbReference>
<dbReference type="eggNOG" id="COG1793">
    <property type="taxonomic scope" value="Bacteria"/>
</dbReference>
<protein>
    <recommendedName>
        <fullName evidence="2">DNA ligase (ATP)</fullName>
        <ecNumber evidence="2">6.5.1.1</ecNumber>
    </recommendedName>
</protein>
<dbReference type="FunCoup" id="W0RM59">
    <property type="interactions" value="4"/>
</dbReference>
<dbReference type="InParanoid" id="W0RM59"/>
<dbReference type="HOGENOM" id="CLU_008325_4_0_0"/>
<gene>
    <name evidence="6" type="ORF">J421_4010</name>
</gene>
<dbReference type="GO" id="GO:0006310">
    <property type="term" value="P:DNA recombination"/>
    <property type="evidence" value="ECO:0007669"/>
    <property type="project" value="InterPro"/>
</dbReference>
<evidence type="ECO:0000256" key="2">
    <source>
        <dbReference type="ARBA" id="ARBA00012727"/>
    </source>
</evidence>
<dbReference type="PROSITE" id="PS00697">
    <property type="entry name" value="DNA_LIGASE_A1"/>
    <property type="match status" value="1"/>
</dbReference>
<keyword evidence="7" id="KW-1185">Reference proteome</keyword>
<dbReference type="Pfam" id="PF04679">
    <property type="entry name" value="DNA_ligase_A_C"/>
    <property type="match status" value="1"/>
</dbReference>
<evidence type="ECO:0000313" key="7">
    <source>
        <dbReference type="Proteomes" id="UP000019151"/>
    </source>
</evidence>
<reference evidence="6 7" key="1">
    <citation type="journal article" date="2014" name="Genome Announc.">
        <title>Genome Sequence and Methylome of Soil Bacterium Gemmatirosa kalamazoonensis KBS708T, a Member of the Rarely Cultivated Gemmatimonadetes Phylum.</title>
        <authorList>
            <person name="Debruyn J.M."/>
            <person name="Radosevich M."/>
            <person name="Wommack K.E."/>
            <person name="Polson S.W."/>
            <person name="Hauser L.J."/>
            <person name="Fawaz M.N."/>
            <person name="Korlach J."/>
            <person name="Tsai Y.C."/>
        </authorList>
    </citation>
    <scope>NUCLEOTIDE SEQUENCE [LARGE SCALE GENOMIC DNA]</scope>
    <source>
        <strain evidence="6 7">KBS708</strain>
    </source>
</reference>
<dbReference type="SUPFAM" id="SSF56091">
    <property type="entry name" value="DNA ligase/mRNA capping enzyme, catalytic domain"/>
    <property type="match status" value="1"/>
</dbReference>
<dbReference type="InterPro" id="IPR012340">
    <property type="entry name" value="NA-bd_OB-fold"/>
</dbReference>
<sequence>MYASTGATLPTGPGWTFEPKYDGIRVIAVATAGEARLFTRNGNDKSRQFPEIAAALRALAARAGRSLVLDGEVVALDAGEPARFQALQSRMHVEDPRAVALHATQAPSALVAFDLLLDGDEPLIARPWRERRTRLERVLGRRGRGGKGGRLRLGHTEADGAALLARARDAGWEGILAKRTDATYAPGVRTRHWLKLKVEQRQEFVVGGYTEPRESRKHLGALLLGYYDRDGRFVYAGHTGGGFTHAGLADMARRLRPLARATSPFTEAIKTNAPAHWVRPEVVVEVKFSEWTADGRLRQPIFVGVRDDKPARDVRREPVARSGAA</sequence>
<keyword evidence="3 6" id="KW-0436">Ligase</keyword>
<dbReference type="PROSITE" id="PS50160">
    <property type="entry name" value="DNA_LIGASE_A3"/>
    <property type="match status" value="1"/>
</dbReference>
<dbReference type="Pfam" id="PF01068">
    <property type="entry name" value="DNA_ligase_A_M"/>
    <property type="match status" value="1"/>
</dbReference>
<feature type="domain" description="ATP-dependent DNA ligase family profile" evidence="5">
    <location>
        <begin position="101"/>
        <end position="241"/>
    </location>
</feature>
<comment type="similarity">
    <text evidence="1">Belongs to the ATP-dependent DNA ligase family.</text>
</comment>
<dbReference type="Gene3D" id="2.40.50.140">
    <property type="entry name" value="Nucleic acid-binding proteins"/>
    <property type="match status" value="1"/>
</dbReference>